<dbReference type="Gene3D" id="3.40.1170.20">
    <property type="entry name" value="tRNA intron endonuclease, N-terminal domain"/>
    <property type="match status" value="1"/>
</dbReference>
<dbReference type="EMBL" id="CAKMRJ010004445">
    <property type="protein sequence ID" value="CAH1435550.1"/>
    <property type="molecule type" value="Genomic_DNA"/>
</dbReference>
<feature type="domain" description="Disease resistance protein winged helix" evidence="9">
    <location>
        <begin position="426"/>
        <end position="506"/>
    </location>
</feature>
<dbReference type="Pfam" id="PF00931">
    <property type="entry name" value="NB-ARC"/>
    <property type="match status" value="1"/>
</dbReference>
<feature type="domain" description="Disease resistance N-terminal" evidence="8">
    <location>
        <begin position="15"/>
        <end position="96"/>
    </location>
</feature>
<dbReference type="Gene3D" id="1.20.5.4130">
    <property type="match status" value="1"/>
</dbReference>
<evidence type="ECO:0000256" key="4">
    <source>
        <dbReference type="ARBA" id="ARBA00022741"/>
    </source>
</evidence>
<name>A0AAU9N8B5_9ASTR</name>
<feature type="domain" description="NB-ARC" evidence="7">
    <location>
        <begin position="175"/>
        <end position="341"/>
    </location>
</feature>
<keyword evidence="3" id="KW-0677">Repeat</keyword>
<evidence type="ECO:0000259" key="8">
    <source>
        <dbReference type="Pfam" id="PF18052"/>
    </source>
</evidence>
<dbReference type="GO" id="GO:0051707">
    <property type="term" value="P:response to other organism"/>
    <property type="evidence" value="ECO:0007669"/>
    <property type="project" value="UniProtKB-ARBA"/>
</dbReference>
<protein>
    <submittedName>
        <fullName evidence="11">Uncharacterized protein</fullName>
    </submittedName>
</protein>
<dbReference type="Pfam" id="PF23559">
    <property type="entry name" value="WHD_DRP"/>
    <property type="match status" value="1"/>
</dbReference>
<keyword evidence="12" id="KW-1185">Reference proteome</keyword>
<dbReference type="InterPro" id="IPR002182">
    <property type="entry name" value="NB-ARC"/>
</dbReference>
<comment type="similarity">
    <text evidence="1">Belongs to the disease resistance NB-LRR family.</text>
</comment>
<evidence type="ECO:0000259" key="9">
    <source>
        <dbReference type="Pfam" id="PF23559"/>
    </source>
</evidence>
<evidence type="ECO:0000313" key="12">
    <source>
        <dbReference type="Proteomes" id="UP001157418"/>
    </source>
</evidence>
<dbReference type="PANTHER" id="PTHR36766:SF70">
    <property type="entry name" value="DISEASE RESISTANCE PROTEIN RGA4"/>
    <property type="match status" value="1"/>
</dbReference>
<dbReference type="InterPro" id="IPR042197">
    <property type="entry name" value="Apaf_helical"/>
</dbReference>
<feature type="domain" description="R13L1/DRL21-like LRR repeat region" evidence="10">
    <location>
        <begin position="691"/>
        <end position="824"/>
    </location>
</feature>
<dbReference type="SUPFAM" id="SSF52058">
    <property type="entry name" value="L domain-like"/>
    <property type="match status" value="2"/>
</dbReference>
<dbReference type="Pfam" id="PF25019">
    <property type="entry name" value="LRR_R13L1-DRL21"/>
    <property type="match status" value="1"/>
</dbReference>
<dbReference type="Gene3D" id="3.40.50.300">
    <property type="entry name" value="P-loop containing nucleotide triphosphate hydrolases"/>
    <property type="match status" value="1"/>
</dbReference>
<dbReference type="GO" id="GO:0005524">
    <property type="term" value="F:ATP binding"/>
    <property type="evidence" value="ECO:0007669"/>
    <property type="project" value="UniProtKB-KW"/>
</dbReference>
<accession>A0AAU9N8B5</accession>
<evidence type="ECO:0000256" key="6">
    <source>
        <dbReference type="ARBA" id="ARBA00022840"/>
    </source>
</evidence>
<evidence type="ECO:0000259" key="10">
    <source>
        <dbReference type="Pfam" id="PF25019"/>
    </source>
</evidence>
<keyword evidence="6" id="KW-0067">ATP-binding</keyword>
<evidence type="ECO:0000256" key="1">
    <source>
        <dbReference type="ARBA" id="ARBA00008894"/>
    </source>
</evidence>
<dbReference type="InterPro" id="IPR056789">
    <property type="entry name" value="LRR_R13L1-DRL21"/>
</dbReference>
<dbReference type="InterPro" id="IPR032675">
    <property type="entry name" value="LRR_dom_sf"/>
</dbReference>
<dbReference type="AlphaFoldDB" id="A0AAU9N8B5"/>
<dbReference type="PRINTS" id="PR00364">
    <property type="entry name" value="DISEASERSIST"/>
</dbReference>
<keyword evidence="4" id="KW-0547">Nucleotide-binding</keyword>
<gene>
    <name evidence="11" type="ORF">LVIROSA_LOCUS21984</name>
</gene>
<evidence type="ECO:0000256" key="2">
    <source>
        <dbReference type="ARBA" id="ARBA00022614"/>
    </source>
</evidence>
<dbReference type="Proteomes" id="UP001157418">
    <property type="component" value="Unassembled WGS sequence"/>
</dbReference>
<dbReference type="GO" id="GO:0006952">
    <property type="term" value="P:defense response"/>
    <property type="evidence" value="ECO:0007669"/>
    <property type="project" value="UniProtKB-KW"/>
</dbReference>
<dbReference type="Pfam" id="PF18052">
    <property type="entry name" value="Rx_N"/>
    <property type="match status" value="1"/>
</dbReference>
<sequence length="1090" mass="125632">MVGTLVTVVAERIHKKVVSIASKEIALAWGYKKKLDTLEHTLKIICAKLRDTENEKGKNHGVMVWLTLLKHVFGEADDLLDEVHYEMLRHEVVTRDETRMISFKSLPSLKTFSIRRGLGHRIENITDKFFEMNEHANNLGLQNRHPLVQDGLYQETDSYLDEFKIVGRDSDELHIIQLLTESRKEEKIRILPIVGMGGIGKTTLAKLVYNNPKIEQHFDARVWLCVSVTVDVDTVLAKICRFLGGYKCNLQTRVNLITYLQEKLGSKRYLVVLDGVWDREMTHWDDFQSCMLKVNPQNGSCFLVTTRNLEIGSKAFNEEFHALQGLSDDDCWSIFKERVFVAGQPLLPELEEIGRDIVDKCRGLPLLVKVIGGMLRNYNNKEKWLSIRDSNVWDPEEGHIVKKILKLSFDNLPNYVVKQCFTYCSIFNNSRVMNNKELIQLWMALGLVLDDESTKKEMEDVGNDIFQILVRSSMLQDVKRDEYDYFTYFGIHEIASCGMHDQMHDLSVSLSKHASSCLMLSTNNDIVHIPQVKHLSMYQERNEHCEFNTKLSRVIKDYLTTRSLQTLFFEGEIEKGISFQRFNSIRILKLSCCEVEELDDSLGELVYLRFLDLSYTRIQFLPKSIGKLYHLQTLKLYGCYGLLGLPEEMTNLISLRNLEFPKIVRVHKVGQLTSLRTLPFFGVHGWKGYQIEELGSLKHLHGEIQIFNLEEISSKEDALKADLSGKKNLYMIDFIWSRNEGFNRNDLDVLEGLQPPENVKHLTIVNFSSDNFPAWVMKMSINNDGKWAPLRNLVGIKLSGCSSCLYLPILEYLPLLQDLVLQNMDNLKCLKTSLHQGDNVTRLMKPLSPSLRSLQLSGMKRLEKWIDTTTNSSTMISPVLETLHIHECPKIILLDEWHPHPLVSLQIDSCDNLVSIKSIQGLKSLESLEIHKCPNLLRIPELSHQGNSLKIMRIICSSKLTYLPREIFNCFSFLTKLSLGPFSNELHSFPSLQGIEKLRNHLRSLELSGWHHWESIPEEIKHLTLLTRLFIYGFGMQELPTWLNNMSSIRDMRFYDCPRLDRGLVKLGALRGSGLCLLKWNESYMDMLVD</sequence>
<reference evidence="11 12" key="1">
    <citation type="submission" date="2022-01" db="EMBL/GenBank/DDBJ databases">
        <authorList>
            <person name="Xiong W."/>
            <person name="Schranz E."/>
        </authorList>
    </citation>
    <scope>NUCLEOTIDE SEQUENCE [LARGE SCALE GENOMIC DNA]</scope>
</reference>
<evidence type="ECO:0000313" key="11">
    <source>
        <dbReference type="EMBL" id="CAH1435550.1"/>
    </source>
</evidence>
<dbReference type="SUPFAM" id="SSF52540">
    <property type="entry name" value="P-loop containing nucleoside triphosphate hydrolases"/>
    <property type="match status" value="1"/>
</dbReference>
<dbReference type="InterPro" id="IPR058922">
    <property type="entry name" value="WHD_DRP"/>
</dbReference>
<dbReference type="Gene3D" id="1.10.10.10">
    <property type="entry name" value="Winged helix-like DNA-binding domain superfamily/Winged helix DNA-binding domain"/>
    <property type="match status" value="1"/>
</dbReference>
<organism evidence="11 12">
    <name type="scientific">Lactuca virosa</name>
    <dbReference type="NCBI Taxonomy" id="75947"/>
    <lineage>
        <taxon>Eukaryota</taxon>
        <taxon>Viridiplantae</taxon>
        <taxon>Streptophyta</taxon>
        <taxon>Embryophyta</taxon>
        <taxon>Tracheophyta</taxon>
        <taxon>Spermatophyta</taxon>
        <taxon>Magnoliopsida</taxon>
        <taxon>eudicotyledons</taxon>
        <taxon>Gunneridae</taxon>
        <taxon>Pentapetalae</taxon>
        <taxon>asterids</taxon>
        <taxon>campanulids</taxon>
        <taxon>Asterales</taxon>
        <taxon>Asteraceae</taxon>
        <taxon>Cichorioideae</taxon>
        <taxon>Cichorieae</taxon>
        <taxon>Lactucinae</taxon>
        <taxon>Lactuca</taxon>
    </lineage>
</organism>
<evidence type="ECO:0000256" key="3">
    <source>
        <dbReference type="ARBA" id="ARBA00022737"/>
    </source>
</evidence>
<comment type="caution">
    <text evidence="11">The sequence shown here is derived from an EMBL/GenBank/DDBJ whole genome shotgun (WGS) entry which is preliminary data.</text>
</comment>
<dbReference type="InterPro" id="IPR041118">
    <property type="entry name" value="Rx_N"/>
</dbReference>
<dbReference type="InterPro" id="IPR027417">
    <property type="entry name" value="P-loop_NTPase"/>
</dbReference>
<dbReference type="Gene3D" id="3.80.10.10">
    <property type="entry name" value="Ribonuclease Inhibitor"/>
    <property type="match status" value="2"/>
</dbReference>
<dbReference type="Gene3D" id="1.10.8.430">
    <property type="entry name" value="Helical domain of apoptotic protease-activating factors"/>
    <property type="match status" value="1"/>
</dbReference>
<dbReference type="InterPro" id="IPR036388">
    <property type="entry name" value="WH-like_DNA-bd_sf"/>
</dbReference>
<dbReference type="GO" id="GO:0043531">
    <property type="term" value="F:ADP binding"/>
    <property type="evidence" value="ECO:0007669"/>
    <property type="project" value="InterPro"/>
</dbReference>
<evidence type="ECO:0000259" key="7">
    <source>
        <dbReference type="Pfam" id="PF00931"/>
    </source>
</evidence>
<evidence type="ECO:0000256" key="5">
    <source>
        <dbReference type="ARBA" id="ARBA00022821"/>
    </source>
</evidence>
<keyword evidence="5" id="KW-0611">Plant defense</keyword>
<proteinExistence type="inferred from homology"/>
<dbReference type="FunFam" id="1.10.10.10:FF:000322">
    <property type="entry name" value="Probable disease resistance protein At1g63360"/>
    <property type="match status" value="1"/>
</dbReference>
<dbReference type="PANTHER" id="PTHR36766">
    <property type="entry name" value="PLANT BROAD-SPECTRUM MILDEW RESISTANCE PROTEIN RPW8"/>
    <property type="match status" value="1"/>
</dbReference>
<keyword evidence="2" id="KW-0433">Leucine-rich repeat</keyword>